<reference evidence="3" key="1">
    <citation type="submission" date="2016-10" db="EMBL/GenBank/DDBJ databases">
        <authorList>
            <person name="Varghese N."/>
            <person name="Submissions S."/>
        </authorList>
    </citation>
    <scope>NUCLEOTIDE SEQUENCE [LARGE SCALE GENOMIC DNA]</scope>
    <source>
        <strain evidence="3">CGMCC 1.12041</strain>
    </source>
</reference>
<evidence type="ECO:0000313" key="3">
    <source>
        <dbReference type="Proteomes" id="UP000198639"/>
    </source>
</evidence>
<name>A0A1I1ERH3_9BURK</name>
<sequence length="77" mass="8491">MMMNDTAELSPVSAAAADAERIRRQRTDSHTRDLINQAVASIPTLGLQRAAEFLATMNVPAEVAVRVLVYPNRRRAN</sequence>
<dbReference type="Proteomes" id="UP000198639">
    <property type="component" value="Unassembled WGS sequence"/>
</dbReference>
<evidence type="ECO:0000256" key="1">
    <source>
        <dbReference type="SAM" id="MobiDB-lite"/>
    </source>
</evidence>
<feature type="region of interest" description="Disordered" evidence="1">
    <location>
        <begin position="1"/>
        <end position="29"/>
    </location>
</feature>
<feature type="compositionally biased region" description="Basic and acidic residues" evidence="1">
    <location>
        <begin position="18"/>
        <end position="29"/>
    </location>
</feature>
<proteinExistence type="predicted"/>
<organism evidence="2 3">
    <name type="scientific">Massilia yuzhufengensis</name>
    <dbReference type="NCBI Taxonomy" id="1164594"/>
    <lineage>
        <taxon>Bacteria</taxon>
        <taxon>Pseudomonadati</taxon>
        <taxon>Pseudomonadota</taxon>
        <taxon>Betaproteobacteria</taxon>
        <taxon>Burkholderiales</taxon>
        <taxon>Oxalobacteraceae</taxon>
        <taxon>Telluria group</taxon>
        <taxon>Massilia</taxon>
    </lineage>
</organism>
<protein>
    <submittedName>
        <fullName evidence="2">Uncharacterized protein</fullName>
    </submittedName>
</protein>
<gene>
    <name evidence="2" type="ORF">SAMN05216204_102170</name>
</gene>
<dbReference type="AlphaFoldDB" id="A0A1I1ERH3"/>
<dbReference type="EMBL" id="FOLD01000002">
    <property type="protein sequence ID" value="SFB88098.1"/>
    <property type="molecule type" value="Genomic_DNA"/>
</dbReference>
<evidence type="ECO:0000313" key="2">
    <source>
        <dbReference type="EMBL" id="SFB88098.1"/>
    </source>
</evidence>
<keyword evidence="3" id="KW-1185">Reference proteome</keyword>
<accession>A0A1I1ERH3</accession>